<dbReference type="PANTHER" id="PTHR43781">
    <property type="entry name" value="SACCHAROPINE DEHYDROGENASE"/>
    <property type="match status" value="1"/>
</dbReference>
<gene>
    <name evidence="2" type="ORF">FHU36_004351</name>
</gene>
<evidence type="ECO:0000313" key="3">
    <source>
        <dbReference type="Proteomes" id="UP000583800"/>
    </source>
</evidence>
<dbReference type="InterPro" id="IPR036291">
    <property type="entry name" value="NAD(P)-bd_dom_sf"/>
</dbReference>
<dbReference type="EMBL" id="JACHJB010000002">
    <property type="protein sequence ID" value="MBB6347806.1"/>
    <property type="molecule type" value="Genomic_DNA"/>
</dbReference>
<proteinExistence type="predicted"/>
<dbReference type="AlphaFoldDB" id="A0A7X0C535"/>
<dbReference type="InterPro" id="IPR005097">
    <property type="entry name" value="Sacchrp_dh_NADP-bd"/>
</dbReference>
<evidence type="ECO:0000259" key="1">
    <source>
        <dbReference type="Pfam" id="PF03435"/>
    </source>
</evidence>
<dbReference type="Proteomes" id="UP000583800">
    <property type="component" value="Unassembled WGS sequence"/>
</dbReference>
<protein>
    <recommendedName>
        <fullName evidence="1">Saccharopine dehydrogenase NADP binding domain-containing protein</fullName>
    </recommendedName>
</protein>
<feature type="domain" description="Saccharopine dehydrogenase NADP binding" evidence="1">
    <location>
        <begin position="11"/>
        <end position="106"/>
    </location>
</feature>
<comment type="caution">
    <text evidence="2">The sequence shown here is derived from an EMBL/GenBank/DDBJ whole genome shotgun (WGS) entry which is preliminary data.</text>
</comment>
<evidence type="ECO:0000313" key="2">
    <source>
        <dbReference type="EMBL" id="MBB6347806.1"/>
    </source>
</evidence>
<sequence>MGDLTGGLVGVVGGYGGVGAVAAARLSAWGVAPLRVGGRDTRRTAEAAARLGAHACPVDVSNPESLAAFVRGCRVVINCAGPAVVVGDLVARAARDAGARYVDAAGDEEFHRRLEALDWPGTAVISAGMMPGLTGLLPRLLIDGVERPLRLTGWVGGRDRFTVTAALDYLAAFDRFGETFAAWRGGRRVSRAAAVDPAAGVPFFPGPVAATPYLSTETEALARGLGVADVTWFSVFDGEHLWQALTRQPGGATVEERAARLSRAAELDLFGHDPYQLIVAELAGPSAARTLVVRGAGANELTGATAAMAAMAVLSGDVPAGVHHAADVLDPRWAAGLLAGVEVLDGPAWEAAVVEEGVL</sequence>
<dbReference type="RefSeq" id="WP_185085689.1">
    <property type="nucleotide sequence ID" value="NZ_JACHJB010000002.1"/>
</dbReference>
<organism evidence="2 3">
    <name type="scientific">Nonomuraea muscovyensis</name>
    <dbReference type="NCBI Taxonomy" id="1124761"/>
    <lineage>
        <taxon>Bacteria</taxon>
        <taxon>Bacillati</taxon>
        <taxon>Actinomycetota</taxon>
        <taxon>Actinomycetes</taxon>
        <taxon>Streptosporangiales</taxon>
        <taxon>Streptosporangiaceae</taxon>
        <taxon>Nonomuraea</taxon>
    </lineage>
</organism>
<dbReference type="SUPFAM" id="SSF51735">
    <property type="entry name" value="NAD(P)-binding Rossmann-fold domains"/>
    <property type="match status" value="1"/>
</dbReference>
<dbReference type="PANTHER" id="PTHR43781:SF1">
    <property type="entry name" value="SACCHAROPINE DEHYDROGENASE"/>
    <property type="match status" value="1"/>
</dbReference>
<reference evidence="2 3" key="1">
    <citation type="submission" date="2020-08" db="EMBL/GenBank/DDBJ databases">
        <title>Sequencing the genomes of 1000 actinobacteria strains.</title>
        <authorList>
            <person name="Klenk H.-P."/>
        </authorList>
    </citation>
    <scope>NUCLEOTIDE SEQUENCE [LARGE SCALE GENOMIC DNA]</scope>
    <source>
        <strain evidence="2 3">DSM 45913</strain>
    </source>
</reference>
<name>A0A7X0C535_9ACTN</name>
<dbReference type="Gene3D" id="3.40.50.720">
    <property type="entry name" value="NAD(P)-binding Rossmann-like Domain"/>
    <property type="match status" value="1"/>
</dbReference>
<dbReference type="Pfam" id="PF03435">
    <property type="entry name" value="Sacchrp_dh_NADP"/>
    <property type="match status" value="1"/>
</dbReference>
<accession>A0A7X0C535</accession>
<keyword evidence="3" id="KW-1185">Reference proteome</keyword>